<dbReference type="RefSeq" id="WP_013438244.1">
    <property type="nucleotide sequence ID" value="NC_014724.1"/>
</dbReference>
<accession>E4SKR4</accession>
<dbReference type="HOGENOM" id="CLU_2130216_0_0_9"/>
<proteinExistence type="predicted"/>
<evidence type="ECO:0000313" key="2">
    <source>
        <dbReference type="Proteomes" id="UP000007033"/>
    </source>
</evidence>
<organism evidence="1 2">
    <name type="scientific">Lactobacillus amylovorus (strain GRL 1112)</name>
    <dbReference type="NCBI Taxonomy" id="695560"/>
    <lineage>
        <taxon>Bacteria</taxon>
        <taxon>Bacillati</taxon>
        <taxon>Bacillota</taxon>
        <taxon>Bacilli</taxon>
        <taxon>Lactobacillales</taxon>
        <taxon>Lactobacillaceae</taxon>
        <taxon>Lactobacillus</taxon>
    </lineage>
</organism>
<name>E4SKR4_LACAR</name>
<sequence length="113" mass="12473">MARRRQFMTGENTIVSGTMNTFSRNRSSSTATVGLHRNTHRAGTNILSLSRGELRHGRLQFSPARGQRGLAALQRLKRVNQGHYTLAGLRNGRHAIAIRDPRFLKPSTGHSGG</sequence>
<dbReference type="KEGG" id="lam:LA2_07710"/>
<gene>
    <name evidence="1" type="ordered locus">LA2_07710</name>
</gene>
<protein>
    <submittedName>
        <fullName evidence="1">Uncharacterized protein</fullName>
    </submittedName>
</protein>
<reference evidence="1 2" key="1">
    <citation type="journal article" date="2011" name="J. Bacteriol.">
        <title>Genome sequence of Lactobacillus amylovorus GRL1112.</title>
        <authorList>
            <person name="Kant R."/>
            <person name="Paulin L."/>
            <person name="Alatalo E."/>
            <person name="de Vos W.M."/>
            <person name="Palva A."/>
        </authorList>
    </citation>
    <scope>NUCLEOTIDE SEQUENCE [LARGE SCALE GENOMIC DNA]</scope>
    <source>
        <strain evidence="1 2">GRL 1112</strain>
    </source>
</reference>
<dbReference type="AlphaFoldDB" id="E4SKR4"/>
<dbReference type="EMBL" id="CP002338">
    <property type="protein sequence ID" value="ADQ59461.1"/>
    <property type="molecule type" value="Genomic_DNA"/>
</dbReference>
<evidence type="ECO:0000313" key="1">
    <source>
        <dbReference type="EMBL" id="ADQ59461.1"/>
    </source>
</evidence>
<dbReference type="Proteomes" id="UP000007033">
    <property type="component" value="Chromosome"/>
</dbReference>